<proteinExistence type="predicted"/>
<dbReference type="EMBL" id="SJSK01000008">
    <property type="protein sequence ID" value="TCC86991.1"/>
    <property type="molecule type" value="Genomic_DNA"/>
</dbReference>
<sequence>MENICQNCTLTIQENFCSNCGQKKFKRIDRKYIWDEVQYSLIHTNKGFLYSAKKIIKNPGKTAREFIYGNRVNHYKPILLVFLLSGISAFISFKVIGFDKIIKSYYASQHLNSKFMNDMLSFIASYNSFMMLILVPIFALFTKIALRKWGQNYYEHIIMNAYLLSFYTLLSIIILSPILYLLRNNVNAAMLISNSLILLGPVLQVWFYKGFYPEKSLKSIIVKVLLIIGLIILAYVTLIMLVSILAIVLAMFMGPEFLKYFKPQ</sequence>
<accession>A0A4R0MK86</accession>
<feature type="transmembrane region" description="Helical" evidence="1">
    <location>
        <begin position="220"/>
        <end position="253"/>
    </location>
</feature>
<dbReference type="OrthoDB" id="7446256at2"/>
<comment type="caution">
    <text evidence="2">The sequence shown here is derived from an EMBL/GenBank/DDBJ whole genome shotgun (WGS) entry which is preliminary data.</text>
</comment>
<keyword evidence="1" id="KW-0812">Transmembrane</keyword>
<keyword evidence="1" id="KW-0472">Membrane</keyword>
<evidence type="ECO:0000256" key="1">
    <source>
        <dbReference type="SAM" id="Phobius"/>
    </source>
</evidence>
<keyword evidence="1" id="KW-1133">Transmembrane helix</keyword>
<protein>
    <submittedName>
        <fullName evidence="2">DUF3667 domain-containing protein</fullName>
    </submittedName>
</protein>
<reference evidence="2 3" key="1">
    <citation type="submission" date="2019-02" db="EMBL/GenBank/DDBJ databases">
        <title>Pedobacter sp. RP-1-13 sp. nov., isolated from Arctic soil.</title>
        <authorList>
            <person name="Dahal R.H."/>
        </authorList>
    </citation>
    <scope>NUCLEOTIDE SEQUENCE [LARGE SCALE GENOMIC DNA]</scope>
    <source>
        <strain evidence="2 3">RP-1-13</strain>
    </source>
</reference>
<feature type="transmembrane region" description="Helical" evidence="1">
    <location>
        <begin position="119"/>
        <end position="141"/>
    </location>
</feature>
<organism evidence="2 3">
    <name type="scientific">Pedobacter frigiditerrae</name>
    <dbReference type="NCBI Taxonomy" id="2530452"/>
    <lineage>
        <taxon>Bacteria</taxon>
        <taxon>Pseudomonadati</taxon>
        <taxon>Bacteroidota</taxon>
        <taxon>Sphingobacteriia</taxon>
        <taxon>Sphingobacteriales</taxon>
        <taxon>Sphingobacteriaceae</taxon>
        <taxon>Pedobacter</taxon>
    </lineage>
</organism>
<feature type="transmembrane region" description="Helical" evidence="1">
    <location>
        <begin position="78"/>
        <end position="99"/>
    </location>
</feature>
<dbReference type="InterPro" id="IPR022134">
    <property type="entry name" value="DUF3667"/>
</dbReference>
<dbReference type="AlphaFoldDB" id="A0A4R0MK86"/>
<feature type="transmembrane region" description="Helical" evidence="1">
    <location>
        <begin position="161"/>
        <end position="182"/>
    </location>
</feature>
<gene>
    <name evidence="2" type="ORF">EZ428_22565</name>
</gene>
<dbReference type="Pfam" id="PF12412">
    <property type="entry name" value="DUF3667"/>
    <property type="match status" value="1"/>
</dbReference>
<evidence type="ECO:0000313" key="2">
    <source>
        <dbReference type="EMBL" id="TCC86991.1"/>
    </source>
</evidence>
<feature type="transmembrane region" description="Helical" evidence="1">
    <location>
        <begin position="188"/>
        <end position="208"/>
    </location>
</feature>
<keyword evidence="3" id="KW-1185">Reference proteome</keyword>
<dbReference type="Proteomes" id="UP000292884">
    <property type="component" value="Unassembled WGS sequence"/>
</dbReference>
<name>A0A4R0MK86_9SPHI</name>
<evidence type="ECO:0000313" key="3">
    <source>
        <dbReference type="Proteomes" id="UP000292884"/>
    </source>
</evidence>
<dbReference type="RefSeq" id="WP_131555609.1">
    <property type="nucleotide sequence ID" value="NZ_SJSK01000008.1"/>
</dbReference>